<keyword evidence="5" id="KW-0865">Zymogen</keyword>
<dbReference type="GO" id="GO:0043525">
    <property type="term" value="P:positive regulation of neuron apoptotic process"/>
    <property type="evidence" value="ECO:0007669"/>
    <property type="project" value="TreeGrafter"/>
</dbReference>
<dbReference type="InterPro" id="IPR002398">
    <property type="entry name" value="Pept_C14"/>
</dbReference>
<evidence type="ECO:0000256" key="4">
    <source>
        <dbReference type="ARBA" id="ARBA00022807"/>
    </source>
</evidence>
<dbReference type="SMART" id="SM00115">
    <property type="entry name" value="CASc"/>
    <property type="match status" value="1"/>
</dbReference>
<dbReference type="SUPFAM" id="SSF52129">
    <property type="entry name" value="Caspase-like"/>
    <property type="match status" value="1"/>
</dbReference>
<feature type="compositionally biased region" description="Polar residues" evidence="7">
    <location>
        <begin position="174"/>
        <end position="189"/>
    </location>
</feature>
<dbReference type="PRINTS" id="PR00376">
    <property type="entry name" value="IL1BCENZYME"/>
</dbReference>
<sequence>MWSDNGLGRPQEMNFFSSFESSVKNGWIEEEEEIKQTMSSTNHQNSVSNDPKSNNCEVKKNSRPIPISGEFIKPLDLTKTMTEVEVVETLEFRPLSTKPRVRRTSDVIDSLGDKPPDSPRSRNSSQSSPWSREGSWSQESPLGSPRLKDISTNGVSKSPPYGKQGRESPRTPDTGYSANSLSGTFSPGSADSFGSVDRVISDEIDAKLAIPTLDAQPMEAQDFTIKSEADVPEAAMPVHRDAHEYNMNHKRRGKAVIFNHDEFELKETRLGSHMDVENLNHVFSGLGFQVEIHNNLEFVEIKSIISKLAMEDHSDADCLLVTVLTHGMDNGYLHSKDSVYSVEKLWMPFTAEKCQTLAGKPKIFIIQACRGQELDSGVKLVERRMSRTQTDSSTGNYKIPTFADILIAFSSVDAVELNTTRALANYATEAGFYSFRNPEEGTWFIRCLCAELKESGATTDFLKVLTRAARRVALEHESYNDMDTMMHEKKQVPSTVSMLIRDIYFRPKS</sequence>
<dbReference type="AlphaFoldDB" id="A0A7R8VNQ5"/>
<dbReference type="CDD" id="cd00032">
    <property type="entry name" value="CASc"/>
    <property type="match status" value="1"/>
</dbReference>
<comment type="similarity">
    <text evidence="1 6">Belongs to the peptidase C14A family.</text>
</comment>
<keyword evidence="3" id="KW-0378">Hydrolase</keyword>
<feature type="region of interest" description="Disordered" evidence="7">
    <location>
        <begin position="101"/>
        <end position="192"/>
    </location>
</feature>
<dbReference type="InterPro" id="IPR015917">
    <property type="entry name" value="Pept_C14A"/>
</dbReference>
<dbReference type="InterPro" id="IPR029030">
    <property type="entry name" value="Caspase-like_dom_sf"/>
</dbReference>
<evidence type="ECO:0000256" key="6">
    <source>
        <dbReference type="RuleBase" id="RU003971"/>
    </source>
</evidence>
<dbReference type="InterPro" id="IPR016129">
    <property type="entry name" value="Caspase_his_AS"/>
</dbReference>
<dbReference type="EMBL" id="OA568253">
    <property type="protein sequence ID" value="CAD7201318.1"/>
    <property type="molecule type" value="Genomic_DNA"/>
</dbReference>
<dbReference type="PANTHER" id="PTHR10454:SF245">
    <property type="entry name" value="CASPASE-RELATED"/>
    <property type="match status" value="1"/>
</dbReference>
<evidence type="ECO:0000313" key="10">
    <source>
        <dbReference type="EMBL" id="CAD7201318.1"/>
    </source>
</evidence>
<dbReference type="GO" id="GO:0006508">
    <property type="term" value="P:proteolysis"/>
    <property type="evidence" value="ECO:0007669"/>
    <property type="project" value="UniProtKB-KW"/>
</dbReference>
<feature type="compositionally biased region" description="Low complexity" evidence="7">
    <location>
        <begin position="121"/>
        <end position="132"/>
    </location>
</feature>
<evidence type="ECO:0000256" key="7">
    <source>
        <dbReference type="SAM" id="MobiDB-lite"/>
    </source>
</evidence>
<dbReference type="GO" id="GO:0004197">
    <property type="term" value="F:cysteine-type endopeptidase activity"/>
    <property type="evidence" value="ECO:0007669"/>
    <property type="project" value="InterPro"/>
</dbReference>
<dbReference type="Gene3D" id="3.40.50.1460">
    <property type="match status" value="1"/>
</dbReference>
<feature type="domain" description="Caspase family p10" evidence="8">
    <location>
        <begin position="423"/>
        <end position="507"/>
    </location>
</feature>
<protein>
    <recommendedName>
        <fullName evidence="11">Caspase-1</fullName>
    </recommendedName>
</protein>
<feature type="region of interest" description="Disordered" evidence="7">
    <location>
        <begin position="30"/>
        <end position="68"/>
    </location>
</feature>
<evidence type="ECO:0008006" key="11">
    <source>
        <dbReference type="Google" id="ProtNLM"/>
    </source>
</evidence>
<dbReference type="PANTHER" id="PTHR10454">
    <property type="entry name" value="CASPASE"/>
    <property type="match status" value="1"/>
</dbReference>
<accession>A0A7R8VNQ5</accession>
<gene>
    <name evidence="10" type="ORF">TDIB3V08_LOCUS7519</name>
</gene>
<dbReference type="PROSITE" id="PS50208">
    <property type="entry name" value="CASPASE_P20"/>
    <property type="match status" value="1"/>
</dbReference>
<evidence type="ECO:0000256" key="5">
    <source>
        <dbReference type="ARBA" id="ARBA00023145"/>
    </source>
</evidence>
<organism evidence="10">
    <name type="scientific">Timema douglasi</name>
    <name type="common">Walking stick</name>
    <dbReference type="NCBI Taxonomy" id="61478"/>
    <lineage>
        <taxon>Eukaryota</taxon>
        <taxon>Metazoa</taxon>
        <taxon>Ecdysozoa</taxon>
        <taxon>Arthropoda</taxon>
        <taxon>Hexapoda</taxon>
        <taxon>Insecta</taxon>
        <taxon>Pterygota</taxon>
        <taxon>Neoptera</taxon>
        <taxon>Polyneoptera</taxon>
        <taxon>Phasmatodea</taxon>
        <taxon>Timematodea</taxon>
        <taxon>Timematoidea</taxon>
        <taxon>Timematidae</taxon>
        <taxon>Timema</taxon>
    </lineage>
</organism>
<feature type="compositionally biased region" description="Basic and acidic residues" evidence="7">
    <location>
        <begin position="103"/>
        <end position="120"/>
    </location>
</feature>
<evidence type="ECO:0000256" key="1">
    <source>
        <dbReference type="ARBA" id="ARBA00010134"/>
    </source>
</evidence>
<dbReference type="PROSITE" id="PS50207">
    <property type="entry name" value="CASPASE_P10"/>
    <property type="match status" value="1"/>
</dbReference>
<dbReference type="PROSITE" id="PS01122">
    <property type="entry name" value="CASPASE_CYS"/>
    <property type="match status" value="1"/>
</dbReference>
<dbReference type="InterPro" id="IPR011600">
    <property type="entry name" value="Pept_C14_caspase"/>
</dbReference>
<dbReference type="InterPro" id="IPR002138">
    <property type="entry name" value="Pept_C14_p10"/>
</dbReference>
<keyword evidence="4" id="KW-0788">Thiol protease</keyword>
<reference evidence="10" key="1">
    <citation type="submission" date="2020-11" db="EMBL/GenBank/DDBJ databases">
        <authorList>
            <person name="Tran Van P."/>
        </authorList>
    </citation>
    <scope>NUCLEOTIDE SEQUENCE</scope>
</reference>
<feature type="domain" description="Caspase family p20" evidence="9">
    <location>
        <begin position="251"/>
        <end position="373"/>
    </location>
</feature>
<evidence type="ECO:0000256" key="3">
    <source>
        <dbReference type="ARBA" id="ARBA00022801"/>
    </source>
</evidence>
<keyword evidence="2" id="KW-0645">Protease</keyword>
<dbReference type="InterPro" id="IPR033139">
    <property type="entry name" value="Caspase_cys_AS"/>
</dbReference>
<evidence type="ECO:0000259" key="9">
    <source>
        <dbReference type="PROSITE" id="PS50208"/>
    </source>
</evidence>
<feature type="compositionally biased region" description="Polar residues" evidence="7">
    <location>
        <begin position="36"/>
        <end position="56"/>
    </location>
</feature>
<evidence type="ECO:0000256" key="2">
    <source>
        <dbReference type="ARBA" id="ARBA00022670"/>
    </source>
</evidence>
<dbReference type="InterPro" id="IPR001309">
    <property type="entry name" value="Pept_C14_p20"/>
</dbReference>
<dbReference type="PROSITE" id="PS01121">
    <property type="entry name" value="CASPASE_HIS"/>
    <property type="match status" value="1"/>
</dbReference>
<dbReference type="GO" id="GO:0005737">
    <property type="term" value="C:cytoplasm"/>
    <property type="evidence" value="ECO:0007669"/>
    <property type="project" value="TreeGrafter"/>
</dbReference>
<proteinExistence type="inferred from homology"/>
<evidence type="ECO:0000259" key="8">
    <source>
        <dbReference type="PROSITE" id="PS50207"/>
    </source>
</evidence>
<name>A0A7R8VNQ5_TIMDO</name>
<dbReference type="GO" id="GO:0006915">
    <property type="term" value="P:apoptotic process"/>
    <property type="evidence" value="ECO:0007669"/>
    <property type="project" value="TreeGrafter"/>
</dbReference>
<dbReference type="Pfam" id="PF00656">
    <property type="entry name" value="Peptidase_C14"/>
    <property type="match status" value="1"/>
</dbReference>